<gene>
    <name evidence="1" type="ORF">HMPREF0548_1634</name>
</gene>
<dbReference type="Proteomes" id="UP000005583">
    <property type="component" value="Unassembled WGS sequence"/>
</dbReference>
<dbReference type="EMBL" id="ACGU01000071">
    <property type="protein sequence ID" value="EEJ71510.1"/>
    <property type="molecule type" value="Genomic_DNA"/>
</dbReference>
<reference evidence="1 2" key="1">
    <citation type="submission" date="2009-01" db="EMBL/GenBank/DDBJ databases">
        <authorList>
            <person name="Qin X."/>
            <person name="Bachman B."/>
            <person name="Battles P."/>
            <person name="Bell A."/>
            <person name="Bess C."/>
            <person name="Bickham C."/>
            <person name="Chaboub L."/>
            <person name="Chen D."/>
            <person name="Coyle M."/>
            <person name="Deiros D.R."/>
            <person name="Dinh H."/>
            <person name="Forbes L."/>
            <person name="Fowler G."/>
            <person name="Francisco L."/>
            <person name="Fu Q."/>
            <person name="Gubbala S."/>
            <person name="Hale W."/>
            <person name="Han Y."/>
            <person name="Hemphill L."/>
            <person name="Highlander S.K."/>
            <person name="Hirani K."/>
            <person name="Hogues M."/>
            <person name="Jackson L."/>
            <person name="Jakkamsetti A."/>
            <person name="Javaid M."/>
            <person name="Jiang H."/>
            <person name="Korchina V."/>
            <person name="Kovar C."/>
            <person name="Lara F."/>
            <person name="Lee S."/>
            <person name="Mata R."/>
            <person name="Mathew T."/>
            <person name="Moen C."/>
            <person name="Morales K."/>
            <person name="Munidasa M."/>
            <person name="Nazareth L."/>
            <person name="Ngo R."/>
            <person name="Nguyen L."/>
            <person name="Okwuonu G."/>
            <person name="Ongeri F."/>
            <person name="Patil S."/>
            <person name="Petrosino J."/>
            <person name="Pham C."/>
            <person name="Pham P."/>
            <person name="Pu L.-L."/>
            <person name="Puazo M."/>
            <person name="Raj R."/>
            <person name="Reid J."/>
            <person name="Rouhana J."/>
            <person name="Saada N."/>
            <person name="Shang Y."/>
            <person name="Simmons D."/>
            <person name="Thornton R."/>
            <person name="Warren J."/>
            <person name="Weissenberger G."/>
            <person name="Zhang J."/>
            <person name="Zhang L."/>
            <person name="Zhou C."/>
            <person name="Zhu D."/>
            <person name="Muzny D."/>
            <person name="Worley K."/>
            <person name="Gibbs R."/>
        </authorList>
    </citation>
    <scope>NUCLEOTIDE SEQUENCE [LARGE SCALE GENOMIC DNA]</scope>
    <source>
        <strain evidence="1 2">DSM 16047</strain>
    </source>
</reference>
<sequence>MTDGLTFMDIFEVYSPEDKRVLMFQMPATPTGIPAGWKNRYYDRKGESLSEISFEKLDRIRGERRTDWSKSFVKGATINDLDPQAIKLARKNYQQNLKKFK</sequence>
<dbReference type="HOGENOM" id="CLU_2287957_0_0_9"/>
<dbReference type="eggNOG" id="COG2865">
    <property type="taxonomic scope" value="Bacteria"/>
</dbReference>
<organism evidence="1 2">
    <name type="scientific">Lactobacillus ultunensis DSM 16047</name>
    <dbReference type="NCBI Taxonomy" id="525365"/>
    <lineage>
        <taxon>Bacteria</taxon>
        <taxon>Bacillati</taxon>
        <taxon>Bacillota</taxon>
        <taxon>Bacilli</taxon>
        <taxon>Lactobacillales</taxon>
        <taxon>Lactobacillaceae</taxon>
        <taxon>Lactobacillus</taxon>
    </lineage>
</organism>
<protein>
    <submittedName>
        <fullName evidence="1">Uncharacterized protein</fullName>
    </submittedName>
</protein>
<keyword evidence="2" id="KW-1185">Reference proteome</keyword>
<dbReference type="AlphaFoldDB" id="C2EPN8"/>
<accession>C2EPN8</accession>
<evidence type="ECO:0000313" key="2">
    <source>
        <dbReference type="Proteomes" id="UP000005583"/>
    </source>
</evidence>
<comment type="caution">
    <text evidence="1">The sequence shown here is derived from an EMBL/GenBank/DDBJ whole genome shotgun (WGS) entry which is preliminary data.</text>
</comment>
<evidence type="ECO:0000313" key="1">
    <source>
        <dbReference type="EMBL" id="EEJ71510.1"/>
    </source>
</evidence>
<proteinExistence type="predicted"/>
<dbReference type="STRING" id="525365.HMPREF0548_1634"/>
<name>C2EPN8_9LACO</name>